<evidence type="ECO:0000259" key="11">
    <source>
        <dbReference type="PROSITE" id="PS52035"/>
    </source>
</evidence>
<organism evidence="12 13">
    <name type="scientific">Meganyctiphanes norvegica</name>
    <name type="common">Northern krill</name>
    <name type="synonym">Thysanopoda norvegica</name>
    <dbReference type="NCBI Taxonomy" id="48144"/>
    <lineage>
        <taxon>Eukaryota</taxon>
        <taxon>Metazoa</taxon>
        <taxon>Ecdysozoa</taxon>
        <taxon>Arthropoda</taxon>
        <taxon>Crustacea</taxon>
        <taxon>Multicrustacea</taxon>
        <taxon>Malacostraca</taxon>
        <taxon>Eumalacostraca</taxon>
        <taxon>Eucarida</taxon>
        <taxon>Euphausiacea</taxon>
        <taxon>Euphausiidae</taxon>
        <taxon>Meganyctiphanes</taxon>
    </lineage>
</organism>
<evidence type="ECO:0000256" key="3">
    <source>
        <dbReference type="ARBA" id="ARBA00022645"/>
    </source>
</evidence>
<dbReference type="EMBL" id="CAXKWB010005445">
    <property type="protein sequence ID" value="CAL4078477.1"/>
    <property type="molecule type" value="Genomic_DNA"/>
</dbReference>
<keyword evidence="6" id="KW-0732">Signal</keyword>
<comment type="similarity">
    <text evidence="2 10">Belongs to the peptidase M14 family.</text>
</comment>
<reference evidence="12 13" key="1">
    <citation type="submission" date="2024-05" db="EMBL/GenBank/DDBJ databases">
        <authorList>
            <person name="Wallberg A."/>
        </authorList>
    </citation>
    <scope>NUCLEOTIDE SEQUENCE [LARGE SCALE GENOMIC DNA]</scope>
</reference>
<accession>A0AAV2QFI6</accession>
<comment type="cofactor">
    <cofactor evidence="1">
        <name>Zn(2+)</name>
        <dbReference type="ChEBI" id="CHEBI:29105"/>
    </cofactor>
</comment>
<dbReference type="GO" id="GO:0004181">
    <property type="term" value="F:metallocarboxypeptidase activity"/>
    <property type="evidence" value="ECO:0007669"/>
    <property type="project" value="InterPro"/>
</dbReference>
<dbReference type="Pfam" id="PF00246">
    <property type="entry name" value="Peptidase_M14"/>
    <property type="match status" value="1"/>
</dbReference>
<name>A0AAV2QFI6_MEGNR</name>
<evidence type="ECO:0000256" key="7">
    <source>
        <dbReference type="ARBA" id="ARBA00022801"/>
    </source>
</evidence>
<protein>
    <recommendedName>
        <fullName evidence="11">Peptidase M14 domain-containing protein</fullName>
    </recommendedName>
</protein>
<evidence type="ECO:0000313" key="12">
    <source>
        <dbReference type="EMBL" id="CAL4078477.1"/>
    </source>
</evidence>
<keyword evidence="7" id="KW-0378">Hydrolase</keyword>
<dbReference type="SUPFAM" id="SSF53187">
    <property type="entry name" value="Zn-dependent exopeptidases"/>
    <property type="match status" value="1"/>
</dbReference>
<comment type="caution">
    <text evidence="10">Lacks conserved residue(s) required for the propagation of feature annotation.</text>
</comment>
<evidence type="ECO:0000256" key="10">
    <source>
        <dbReference type="PROSITE-ProRule" id="PRU01379"/>
    </source>
</evidence>
<feature type="domain" description="Peptidase M14" evidence="11">
    <location>
        <begin position="194"/>
        <end position="389"/>
    </location>
</feature>
<dbReference type="PANTHER" id="PTHR11705">
    <property type="entry name" value="PROTEASE FAMILY M14 CARBOXYPEPTIDASE A,B"/>
    <property type="match status" value="1"/>
</dbReference>
<evidence type="ECO:0000256" key="9">
    <source>
        <dbReference type="ARBA" id="ARBA00023049"/>
    </source>
</evidence>
<evidence type="ECO:0000256" key="8">
    <source>
        <dbReference type="ARBA" id="ARBA00022833"/>
    </source>
</evidence>
<dbReference type="SMART" id="SM00631">
    <property type="entry name" value="Zn_pept"/>
    <property type="match status" value="1"/>
</dbReference>
<evidence type="ECO:0000256" key="5">
    <source>
        <dbReference type="ARBA" id="ARBA00022723"/>
    </source>
</evidence>
<dbReference type="Proteomes" id="UP001497623">
    <property type="component" value="Unassembled WGS sequence"/>
</dbReference>
<dbReference type="InterPro" id="IPR000834">
    <property type="entry name" value="Peptidase_M14"/>
</dbReference>
<dbReference type="GO" id="GO:0008270">
    <property type="term" value="F:zinc ion binding"/>
    <property type="evidence" value="ECO:0007669"/>
    <property type="project" value="InterPro"/>
</dbReference>
<keyword evidence="5" id="KW-0479">Metal-binding</keyword>
<evidence type="ECO:0000256" key="1">
    <source>
        <dbReference type="ARBA" id="ARBA00001947"/>
    </source>
</evidence>
<gene>
    <name evidence="12" type="ORF">MNOR_LOCUS10663</name>
</gene>
<keyword evidence="9" id="KW-0482">Metalloprotease</keyword>
<dbReference type="GO" id="GO:0005615">
    <property type="term" value="C:extracellular space"/>
    <property type="evidence" value="ECO:0007669"/>
    <property type="project" value="TreeGrafter"/>
</dbReference>
<proteinExistence type="inferred from homology"/>
<keyword evidence="4" id="KW-0645">Protease</keyword>
<sequence length="389" mass="44776">MQGNQQSSLGRLAFCHEILVLYDIESMSSIHSEGAHTVNTTTQNKMRSYTFSNYTFLGISLRICSPPAEDIPRDLVPYDLKEIGIQLVLLNMPYKSNGLKIDVIFRINNSSTKVIVVIFQKNFPDQRTIVNMANTTCLPASLNDIDENHGIHSDKLELIRYAFESAQTSQTFLLCFSKAHLSIFYLDIIHSIAKRYDLTILKVSPKKLLRKFNKLVQKDKKEKRRYGRPLKSNVSNYGNFHTKNSKNYQTKIIKENCVSNKMSVLRNGMHAREWISPAVATYLAKQLAESDSSFLKHASWIIVPVANPDGYEYSHTDDRMWRKNRRITNDPFCPGVDLNRNFDHEFGKKGEPAKTSVVRCIMENRVSQNQKHRQLEILLWPIRVISNCI</sequence>
<dbReference type="Gene3D" id="3.40.630.10">
    <property type="entry name" value="Zn peptidases"/>
    <property type="match status" value="1"/>
</dbReference>
<dbReference type="GO" id="GO:0006508">
    <property type="term" value="P:proteolysis"/>
    <property type="evidence" value="ECO:0007669"/>
    <property type="project" value="UniProtKB-KW"/>
</dbReference>
<dbReference type="PANTHER" id="PTHR11705:SF91">
    <property type="entry name" value="FI01817P-RELATED"/>
    <property type="match status" value="1"/>
</dbReference>
<comment type="caution">
    <text evidence="12">The sequence shown here is derived from an EMBL/GenBank/DDBJ whole genome shotgun (WGS) entry which is preliminary data.</text>
</comment>
<dbReference type="AlphaFoldDB" id="A0AAV2QFI6"/>
<evidence type="ECO:0000313" key="13">
    <source>
        <dbReference type="Proteomes" id="UP001497623"/>
    </source>
</evidence>
<evidence type="ECO:0000256" key="2">
    <source>
        <dbReference type="ARBA" id="ARBA00005988"/>
    </source>
</evidence>
<keyword evidence="8" id="KW-0862">Zinc</keyword>
<keyword evidence="3" id="KW-0121">Carboxypeptidase</keyword>
<dbReference type="FunFam" id="3.40.630.10:FF:000084">
    <property type="entry name" value="Carboxypeptidase B2"/>
    <property type="match status" value="1"/>
</dbReference>
<evidence type="ECO:0000256" key="6">
    <source>
        <dbReference type="ARBA" id="ARBA00022729"/>
    </source>
</evidence>
<dbReference type="PROSITE" id="PS52035">
    <property type="entry name" value="PEPTIDASE_M14"/>
    <property type="match status" value="1"/>
</dbReference>
<keyword evidence="13" id="KW-1185">Reference proteome</keyword>
<evidence type="ECO:0000256" key="4">
    <source>
        <dbReference type="ARBA" id="ARBA00022670"/>
    </source>
</evidence>